<evidence type="ECO:0000256" key="1">
    <source>
        <dbReference type="SAM" id="MobiDB-lite"/>
    </source>
</evidence>
<dbReference type="Proteomes" id="UP001642464">
    <property type="component" value="Unassembled WGS sequence"/>
</dbReference>
<gene>
    <name evidence="2" type="ORF">SCF082_LOCUS48248</name>
</gene>
<dbReference type="PROSITE" id="PS51257">
    <property type="entry name" value="PROKAR_LIPOPROTEIN"/>
    <property type="match status" value="1"/>
</dbReference>
<comment type="caution">
    <text evidence="2">The sequence shown here is derived from an EMBL/GenBank/DDBJ whole genome shotgun (WGS) entry which is preliminary data.</text>
</comment>
<sequence>MISRIVKQNVDSKVQPVSSLQWASILACLGNCTTMDQAVSRYNGHPEVQAFEGQGSGSISLDGRKRQAVKNFFEKTASGAFDVLLTSTHDVSWSLGPFGEVFGTYNFVFLGSSMPFESAPPMEEETPQPLPNEASVSIDWTLPMTESAQALLFKRVLSHWNRTTSSFPVNMKKKYRLSADELQKTRNTVVLFDQLLPHLQVRMTPENVKSWQEDIAANSKRDADLQFLFNTRPSRFSLSMFPSEQEVAKKDLWDMEQKKVEAKEEQQAEVDAAQWNFFKGALKRDHDKVEQAQDAPRLVKRKLHSKQVSHRSKLAAEGDAACKGYQDWHAQKTCVCSLIGNNKAAPNKTSFSEADLTKTSPDEVHIIGFVDYNVPGARLASKVDILSQGVGLCNDMGNSSQNATMLLMPDLAKDSSLRGLWDEERQIVESMFAQKQDCACQFVDLFTKDARGEARSSMRRWAAGRLVVSAESKDDNKWLDSELAVCGRPVGRAEQDQGAPCSVLPRASSLLLPEASSPDQDLKLADRLRPSPEQTAAQKGVARLQLLLESLFRHSKVKAPVIMVNLTGYVEEMAACVPKRTLAGDGGGFDFQNLFYLSLHTLDSRSGLQYAKARVYRELLDAWLGKKLSFNGKKFQDVDVSLTEQELNDIPGASCVKSVDAMALEVLQREGTKLVIHPDQVRMWQSKGPKFADEFNELRRLHAEKYEGLLADLIQQSSGTGSQVVPTEEGNEEETPERNEPEPTLTTFESLDKLAAVDPVACKCASEIAGVELIRTTSKKIFLFSEKQKAIPRHAIIGGFGTGKYVPEDEEGLGLKFEWKLGDKTLVQVDHSSITPESTNLEVMTMYRFLTYLERVKRIVEYKVSYTDCARDSSNSGDGFSICIKTPHKYKILPGASEKTSSKSFFGKSMDELEKSPTLSKVFRFRYERVNSVVKIQKPHVMLLTGLTLKPGQPTQVG</sequence>
<evidence type="ECO:0000313" key="3">
    <source>
        <dbReference type="Proteomes" id="UP001642464"/>
    </source>
</evidence>
<protein>
    <submittedName>
        <fullName evidence="2">Uncharacterized protein</fullName>
    </submittedName>
</protein>
<proteinExistence type="predicted"/>
<organism evidence="2 3">
    <name type="scientific">Durusdinium trenchii</name>
    <dbReference type="NCBI Taxonomy" id="1381693"/>
    <lineage>
        <taxon>Eukaryota</taxon>
        <taxon>Sar</taxon>
        <taxon>Alveolata</taxon>
        <taxon>Dinophyceae</taxon>
        <taxon>Suessiales</taxon>
        <taxon>Symbiodiniaceae</taxon>
        <taxon>Durusdinium</taxon>
    </lineage>
</organism>
<feature type="region of interest" description="Disordered" evidence="1">
    <location>
        <begin position="717"/>
        <end position="744"/>
    </location>
</feature>
<accession>A0ABP0RVN0</accession>
<keyword evidence="3" id="KW-1185">Reference proteome</keyword>
<reference evidence="2 3" key="1">
    <citation type="submission" date="2024-02" db="EMBL/GenBank/DDBJ databases">
        <authorList>
            <person name="Chen Y."/>
            <person name="Shah S."/>
            <person name="Dougan E. K."/>
            <person name="Thang M."/>
            <person name="Chan C."/>
        </authorList>
    </citation>
    <scope>NUCLEOTIDE SEQUENCE [LARGE SCALE GENOMIC DNA]</scope>
</reference>
<name>A0ABP0RVN0_9DINO</name>
<dbReference type="EMBL" id="CAXAMM010042147">
    <property type="protein sequence ID" value="CAK9103281.1"/>
    <property type="molecule type" value="Genomic_DNA"/>
</dbReference>
<evidence type="ECO:0000313" key="2">
    <source>
        <dbReference type="EMBL" id="CAK9103281.1"/>
    </source>
</evidence>